<gene>
    <name evidence="1" type="ORF">G3I39_09165</name>
</gene>
<comment type="caution">
    <text evidence="1">The sequence shown here is derived from an EMBL/GenBank/DDBJ whole genome shotgun (WGS) entry which is preliminary data.</text>
</comment>
<sequence length="121" mass="13238">MDSTALPEALGVEGSRLWHAVAGEFELRVDELRILEDACREADLIDRMHEEQQSLPLVVTGSMGQKVAAPLLQELRAHRALLARLLGSLKLPDEASDEAEAARERSSRARSAALARWGRAG</sequence>
<name>A0A6N9V7M2_STRMI</name>
<dbReference type="RefSeq" id="WP_164356916.1">
    <property type="nucleotide sequence ID" value="NZ_JAAGME010000347.1"/>
</dbReference>
<dbReference type="AlphaFoldDB" id="A0A6N9V7M2"/>
<dbReference type="Proteomes" id="UP000471648">
    <property type="component" value="Unassembled WGS sequence"/>
</dbReference>
<organism evidence="1 2">
    <name type="scientific">Streptomyces microflavus</name>
    <name type="common">Streptomyces lipmanii</name>
    <dbReference type="NCBI Taxonomy" id="1919"/>
    <lineage>
        <taxon>Bacteria</taxon>
        <taxon>Bacillati</taxon>
        <taxon>Actinomycetota</taxon>
        <taxon>Actinomycetes</taxon>
        <taxon>Kitasatosporales</taxon>
        <taxon>Streptomycetaceae</taxon>
        <taxon>Streptomyces</taxon>
    </lineage>
</organism>
<dbReference type="EMBL" id="JAAGME010000347">
    <property type="protein sequence ID" value="NEB67218.1"/>
    <property type="molecule type" value="Genomic_DNA"/>
</dbReference>
<reference evidence="1 2" key="1">
    <citation type="submission" date="2020-01" db="EMBL/GenBank/DDBJ databases">
        <title>Insect and environment-associated Actinomycetes.</title>
        <authorList>
            <person name="Currrie C."/>
            <person name="Chevrette M."/>
            <person name="Carlson C."/>
            <person name="Stubbendieck R."/>
            <person name="Wendt-Pienkowski E."/>
        </authorList>
    </citation>
    <scope>NUCLEOTIDE SEQUENCE [LARGE SCALE GENOMIC DNA]</scope>
    <source>
        <strain evidence="1 2">SID14438</strain>
    </source>
</reference>
<proteinExistence type="predicted"/>
<evidence type="ECO:0008006" key="3">
    <source>
        <dbReference type="Google" id="ProtNLM"/>
    </source>
</evidence>
<evidence type="ECO:0000313" key="1">
    <source>
        <dbReference type="EMBL" id="NEB67218.1"/>
    </source>
</evidence>
<accession>A0A6N9V7M2</accession>
<evidence type="ECO:0000313" key="2">
    <source>
        <dbReference type="Proteomes" id="UP000471648"/>
    </source>
</evidence>
<protein>
    <recommendedName>
        <fullName evidence="3">Terminase small subunit</fullName>
    </recommendedName>
</protein>